<keyword evidence="2" id="KW-1185">Reference proteome</keyword>
<reference evidence="1" key="1">
    <citation type="submission" date="2022-07" db="EMBL/GenBank/DDBJ databases">
        <title>Phylogenomic reconstructions and comparative analyses of Kickxellomycotina fungi.</title>
        <authorList>
            <person name="Reynolds N.K."/>
            <person name="Stajich J.E."/>
            <person name="Barry K."/>
            <person name="Grigoriev I.V."/>
            <person name="Crous P."/>
            <person name="Smith M.E."/>
        </authorList>
    </citation>
    <scope>NUCLEOTIDE SEQUENCE</scope>
    <source>
        <strain evidence="1">CBS 109366</strain>
    </source>
</reference>
<dbReference type="EMBL" id="JANBUJ010000100">
    <property type="protein sequence ID" value="KAJ2774436.1"/>
    <property type="molecule type" value="Genomic_DNA"/>
</dbReference>
<keyword evidence="1" id="KW-0328">Glycosyltransferase</keyword>
<feature type="non-terminal residue" evidence="1">
    <location>
        <position position="1"/>
    </location>
</feature>
<keyword evidence="1" id="KW-0808">Transferase</keyword>
<evidence type="ECO:0000313" key="1">
    <source>
        <dbReference type="EMBL" id="KAJ2774436.1"/>
    </source>
</evidence>
<proteinExistence type="predicted"/>
<dbReference type="Proteomes" id="UP001140234">
    <property type="component" value="Unassembled WGS sequence"/>
</dbReference>
<organism evidence="1 2">
    <name type="scientific">Coemansia nantahalensis</name>
    <dbReference type="NCBI Taxonomy" id="2789366"/>
    <lineage>
        <taxon>Eukaryota</taxon>
        <taxon>Fungi</taxon>
        <taxon>Fungi incertae sedis</taxon>
        <taxon>Zoopagomycota</taxon>
        <taxon>Kickxellomycotina</taxon>
        <taxon>Kickxellomycetes</taxon>
        <taxon>Kickxellales</taxon>
        <taxon>Kickxellaceae</taxon>
        <taxon>Coemansia</taxon>
    </lineage>
</organism>
<dbReference type="EC" id="2.4.1.16" evidence="1"/>
<protein>
    <submittedName>
        <fullName evidence="1">Chitin synthase, class 3</fullName>
        <ecNumber evidence="1">2.4.1.16</ecNumber>
    </submittedName>
</protein>
<evidence type="ECO:0000313" key="2">
    <source>
        <dbReference type="Proteomes" id="UP001140234"/>
    </source>
</evidence>
<name>A0ACC1K6M6_9FUNG</name>
<comment type="caution">
    <text evidence="1">The sequence shown here is derived from an EMBL/GenBank/DDBJ whole genome shotgun (WGS) entry which is preliminary data.</text>
</comment>
<accession>A0ACC1K6M6</accession>
<gene>
    <name evidence="1" type="primary">CHS3_1</name>
    <name evidence="1" type="ORF">IWQ57_000824</name>
</gene>
<sequence length="1877" mass="202787">AGGLSGAPLRGAALATTRQMYLLTGGRIPIIGCGGISTAEDALAFAKAGASMVQVYSSMTFDGPGKAREIKDGLVGLLKEDPAKTWGVHVRATDAAAAGPAPPTAMAAAEQRQVAGTGAGQASAGDDIGPAPAPTPRAGTSRSQHSADDLPPATAQLSPAALRIDTHSPPSRLRERIRPAPSLAIPDAPAMAGAAPRTPASYEASPLTPLEERVFQGLDGQTRPLNILDDASVFRVYEDAEDPDHAAVAPDGGPPSAHGWRIDNVIDRYGNRIASRSKRLARIVAHRKGGSGPADTAPAPPSPLLPVAAPYSYRHHRSGANGSCSTAGAASAASSPMMGRGGPAELAPPLTRVQDSRAGGLVSKLNLHLHPRASTASRARRKTGASLDSGAIVNAHAHSGSFDSDPYSASDSRSAILHRQAQQSRHHRRVSGSSRSTPGSAARRRWLASIFHSSPREAEQLSTHGYAHVPLDAAARTAQQRRWWRWIASRHPRAGSGGGSGPPPASSGELPLEKVGPVRGAARKFGAKVSDFIMPGGHNRFGSRDERSYTESIGFLLAFALASVALIMWGTLAPKALCSTDQTFTMDDLARRRFVAANGIVSDFTLSRPSFGSTMRGYAGYDISTVFPLLGQLSPGTFEDLPGDVSGVLGQCVSDRVTAENFIESWMANSTLYRGDLDVFPERCPFPQSPQIGGAVCMVADWPQFVSNKVGTLRLNATDVSARHGSPTTSWVIIDDLIYDVSLYVTYATDPVVNNDTVDSTRVLRESAAFLPKSLSQLFIDKAGKDISDDFRKLDIDTAFYKQCMGDLFLRGTTLDTKSPFACANTNIVAWVTFGLYFLVLFSRLAMAEVYAQVRARKAVLTVASSSDDLHPPPADAPPGSSSGDSPAAGPTGQGRTPPRGGFWSRLRGHMLPLSLRRAGGRKQRTAGDSPVDERRLEAGDRRKSGGLGGTLAKCLVVVPCFQETIETLTRTLQGIARSAHADSHTVLWIINDGNPEVLSAIIRILAHSGHTSDPKFYAAYSVDSSSNSYGLARVYAGFYECGRHRIPYVVTAKELYHGRVDSLMMVLSFFRSISSSPRAADAGSDSGGAQPQTIFLEEEVEARMALLGHPPATIDYCLLLDGSIQIDPLAITQFVARMEANAEVIALSGTLYPAGRPSSLLQILQFFEFYLRHFVSPICDSLSNVTCPLNQLFTMYRVRIETGACCLGNDDFMASMDKLMKSSVRYRHRTWPGNDCLLVPRLVRQFPQHRWAFEPNGRAEVELAAHVMAAYDPYERQWFRTRLVTLFDILRGRMLKRTLPIMLGHLVFPFAVPAATCMLYLEIVISMFGDNPAVVVSELTAGFIAVTMVLLLVSRRWQLAIYFLVYSAIAVPFYCVWIPVTSFFSMNRIWYPPEQLEAQLATAEAQIQPPENFEEIKNSYLRRFHPARHGRRRHRSRHRNRSTSSQSSGGGGGGGAHFAAENADASSDSDPEIVENPFGSPRRSYARAGGDGHGLGLHLPEQRPVPDPAQAEVGSSLMADARTALRQSLVDGPLSVVPDSAEFYSLCEQALGELIHKHPRSTVTELAVAVSRAADEILCASPAPPVAPPAPSEAISPLPTLLPAMAQAQASVSSARKPSGYHGRGRPVSSSLDKERRRQQAQDDASEEATEYRRAHTEAEAEGQETEELAPEVERLDPHSVPGLYPEFDIEEQAGEEGDDSWYVDPAFAEREMAEAVPLWQRRAAANLGQQASDALPAMDGSMFDLCRATLQEDGEVAVLDVGDRCDWTQYMMVVKARNTRHMRAMGERLLMAIKSRNQGQGTPGATRVDGRESDDWMVVDMGRFVVHIMTPEAHETYDLESLWTAPPPEHENAEPGDERSDGPQHEPQEDPPGKP</sequence>